<dbReference type="EMBL" id="JAYKXN010000006">
    <property type="protein sequence ID" value="KAK7278583.1"/>
    <property type="molecule type" value="Genomic_DNA"/>
</dbReference>
<protein>
    <recommendedName>
        <fullName evidence="3">RING-type domain-containing protein</fullName>
    </recommendedName>
</protein>
<reference evidence="4 5" key="1">
    <citation type="submission" date="2024-01" db="EMBL/GenBank/DDBJ databases">
        <title>The genomes of 5 underutilized Papilionoideae crops provide insights into root nodulation and disease resistance.</title>
        <authorList>
            <person name="Yuan L."/>
        </authorList>
    </citation>
    <scope>NUCLEOTIDE SEQUENCE [LARGE SCALE GENOMIC DNA]</scope>
    <source>
        <strain evidence="4">LY-2023</strain>
        <tissue evidence="4">Leaf</tissue>
    </source>
</reference>
<evidence type="ECO:0000256" key="2">
    <source>
        <dbReference type="SAM" id="Phobius"/>
    </source>
</evidence>
<dbReference type="Pfam" id="PF13639">
    <property type="entry name" value="zf-RING_2"/>
    <property type="match status" value="1"/>
</dbReference>
<keyword evidence="1" id="KW-0479">Metal-binding</keyword>
<keyword evidence="2" id="KW-1133">Transmembrane helix</keyword>
<dbReference type="PANTHER" id="PTHR46719:SF7">
    <property type="entry name" value="RING-H2 FINGER PROTEIN ATL71-RELATED"/>
    <property type="match status" value="1"/>
</dbReference>
<comment type="caution">
    <text evidence="4">The sequence shown here is derived from an EMBL/GenBank/DDBJ whole genome shotgun (WGS) entry which is preliminary data.</text>
</comment>
<dbReference type="AlphaFoldDB" id="A0AAN9FV05"/>
<evidence type="ECO:0000313" key="4">
    <source>
        <dbReference type="EMBL" id="KAK7278583.1"/>
    </source>
</evidence>
<evidence type="ECO:0000256" key="1">
    <source>
        <dbReference type="PROSITE-ProRule" id="PRU00175"/>
    </source>
</evidence>
<keyword evidence="1" id="KW-0863">Zinc-finger</keyword>
<sequence>MMESSEETLLLLLGFIILTVIVTFTAYMCTINIPNTSSTTTPSSGDTDTNHTITGAGLSEARLDQIASVRSFPSLLVSKSKLSNSSSGSSSSCTSSSCCICLMDYKESDLLRVLPGCGHFFHAKCVDPWLRMNFTCPVCRRTLVHQ</sequence>
<dbReference type="InterPro" id="IPR045899">
    <property type="entry name" value="ATL71-like"/>
</dbReference>
<feature type="domain" description="RING-type" evidence="3">
    <location>
        <begin position="98"/>
        <end position="140"/>
    </location>
</feature>
<dbReference type="PROSITE" id="PS50089">
    <property type="entry name" value="ZF_RING_2"/>
    <property type="match status" value="1"/>
</dbReference>
<dbReference type="CDD" id="cd16454">
    <property type="entry name" value="RING-H2_PA-TM-RING"/>
    <property type="match status" value="1"/>
</dbReference>
<keyword evidence="5" id="KW-1185">Reference proteome</keyword>
<dbReference type="InterPro" id="IPR001841">
    <property type="entry name" value="Znf_RING"/>
</dbReference>
<accession>A0AAN9FV05</accession>
<organism evidence="4 5">
    <name type="scientific">Clitoria ternatea</name>
    <name type="common">Butterfly pea</name>
    <dbReference type="NCBI Taxonomy" id="43366"/>
    <lineage>
        <taxon>Eukaryota</taxon>
        <taxon>Viridiplantae</taxon>
        <taxon>Streptophyta</taxon>
        <taxon>Embryophyta</taxon>
        <taxon>Tracheophyta</taxon>
        <taxon>Spermatophyta</taxon>
        <taxon>Magnoliopsida</taxon>
        <taxon>eudicotyledons</taxon>
        <taxon>Gunneridae</taxon>
        <taxon>Pentapetalae</taxon>
        <taxon>rosids</taxon>
        <taxon>fabids</taxon>
        <taxon>Fabales</taxon>
        <taxon>Fabaceae</taxon>
        <taxon>Papilionoideae</taxon>
        <taxon>50 kb inversion clade</taxon>
        <taxon>NPAAA clade</taxon>
        <taxon>indigoferoid/millettioid clade</taxon>
        <taxon>Phaseoleae</taxon>
        <taxon>Clitoria</taxon>
    </lineage>
</organism>
<keyword evidence="1" id="KW-0862">Zinc</keyword>
<proteinExistence type="predicted"/>
<keyword evidence="2" id="KW-0472">Membrane</keyword>
<dbReference type="SUPFAM" id="SSF57850">
    <property type="entry name" value="RING/U-box"/>
    <property type="match status" value="1"/>
</dbReference>
<gene>
    <name evidence="4" type="ORF">RJT34_23615</name>
</gene>
<evidence type="ECO:0000313" key="5">
    <source>
        <dbReference type="Proteomes" id="UP001359559"/>
    </source>
</evidence>
<dbReference type="Proteomes" id="UP001359559">
    <property type="component" value="Unassembled WGS sequence"/>
</dbReference>
<dbReference type="Gene3D" id="3.30.40.10">
    <property type="entry name" value="Zinc/RING finger domain, C3HC4 (zinc finger)"/>
    <property type="match status" value="1"/>
</dbReference>
<dbReference type="InterPro" id="IPR013083">
    <property type="entry name" value="Znf_RING/FYVE/PHD"/>
</dbReference>
<dbReference type="SMART" id="SM00184">
    <property type="entry name" value="RING"/>
    <property type="match status" value="1"/>
</dbReference>
<dbReference type="PANTHER" id="PTHR46719">
    <property type="entry name" value="TRANSCRIPTION FACTOR C2H2 FAMILY-RELATED"/>
    <property type="match status" value="1"/>
</dbReference>
<feature type="transmembrane region" description="Helical" evidence="2">
    <location>
        <begin position="9"/>
        <end position="28"/>
    </location>
</feature>
<keyword evidence="2" id="KW-0812">Transmembrane</keyword>
<dbReference type="GO" id="GO:0008270">
    <property type="term" value="F:zinc ion binding"/>
    <property type="evidence" value="ECO:0007669"/>
    <property type="project" value="UniProtKB-KW"/>
</dbReference>
<name>A0AAN9FV05_CLITE</name>
<evidence type="ECO:0000259" key="3">
    <source>
        <dbReference type="PROSITE" id="PS50089"/>
    </source>
</evidence>